<dbReference type="Gene3D" id="1.10.287.70">
    <property type="match status" value="1"/>
</dbReference>
<dbReference type="Pfam" id="PF00060">
    <property type="entry name" value="Lig_chan"/>
    <property type="match status" value="1"/>
</dbReference>
<evidence type="ECO:0000256" key="2">
    <source>
        <dbReference type="ARBA" id="ARBA00008685"/>
    </source>
</evidence>
<evidence type="ECO:0000256" key="3">
    <source>
        <dbReference type="ARBA" id="ARBA00022475"/>
    </source>
</evidence>
<dbReference type="PANTHER" id="PTHR42643">
    <property type="entry name" value="IONOTROPIC RECEPTOR 20A-RELATED"/>
    <property type="match status" value="1"/>
</dbReference>
<dbReference type="GO" id="GO:0015276">
    <property type="term" value="F:ligand-gated monoatomic ion channel activity"/>
    <property type="evidence" value="ECO:0007669"/>
    <property type="project" value="InterPro"/>
</dbReference>
<proteinExistence type="inferred from homology"/>
<evidence type="ECO:0000256" key="5">
    <source>
        <dbReference type="ARBA" id="ARBA00022989"/>
    </source>
</evidence>
<comment type="similarity">
    <text evidence="2">Belongs to the glutamate-gated ion channel (TC 1.A.10.1) family.</text>
</comment>
<keyword evidence="10" id="KW-0732">Signal</keyword>
<accession>A0AAG5DE62</accession>
<dbReference type="GO" id="GO:0050906">
    <property type="term" value="P:detection of stimulus involved in sensory perception"/>
    <property type="evidence" value="ECO:0007669"/>
    <property type="project" value="UniProtKB-ARBA"/>
</dbReference>
<keyword evidence="4 9" id="KW-0812">Transmembrane</keyword>
<dbReference type="PANTHER" id="PTHR42643:SF35">
    <property type="entry name" value="IONOTROPIC RECEPTOR 68A, ISOFORM A"/>
    <property type="match status" value="1"/>
</dbReference>
<evidence type="ECO:0000259" key="11">
    <source>
        <dbReference type="Pfam" id="PF00060"/>
    </source>
</evidence>
<dbReference type="InterPro" id="IPR001320">
    <property type="entry name" value="Iontro_rcpt_C"/>
</dbReference>
<evidence type="ECO:0000256" key="7">
    <source>
        <dbReference type="ARBA" id="ARBA00023170"/>
    </source>
</evidence>
<comment type="subcellular location">
    <subcellularLocation>
        <location evidence="1">Cell membrane</location>
        <topology evidence="1">Multi-pass membrane protein</topology>
    </subcellularLocation>
</comment>
<evidence type="ECO:0000256" key="6">
    <source>
        <dbReference type="ARBA" id="ARBA00023136"/>
    </source>
</evidence>
<evidence type="ECO:0000313" key="12">
    <source>
        <dbReference type="EnsemblMetazoa" id="ENSAATROPP009150"/>
    </source>
</evidence>
<dbReference type="Gene3D" id="3.40.190.10">
    <property type="entry name" value="Periplasmic binding protein-like II"/>
    <property type="match status" value="1"/>
</dbReference>
<organism evidence="12 13">
    <name type="scientific">Anopheles atroparvus</name>
    <name type="common">European mosquito</name>
    <dbReference type="NCBI Taxonomy" id="41427"/>
    <lineage>
        <taxon>Eukaryota</taxon>
        <taxon>Metazoa</taxon>
        <taxon>Ecdysozoa</taxon>
        <taxon>Arthropoda</taxon>
        <taxon>Hexapoda</taxon>
        <taxon>Insecta</taxon>
        <taxon>Pterygota</taxon>
        <taxon>Neoptera</taxon>
        <taxon>Endopterygota</taxon>
        <taxon>Diptera</taxon>
        <taxon>Nematocera</taxon>
        <taxon>Culicoidea</taxon>
        <taxon>Culicidae</taxon>
        <taxon>Anophelinae</taxon>
        <taxon>Anopheles</taxon>
    </lineage>
</organism>
<feature type="chain" id="PRO_5042495497" description="Ionotropic glutamate receptor C-terminal domain-containing protein" evidence="10">
    <location>
        <begin position="19"/>
        <end position="648"/>
    </location>
</feature>
<keyword evidence="13" id="KW-1185">Reference proteome</keyword>
<protein>
    <recommendedName>
        <fullName evidence="11">Ionotropic glutamate receptor C-terminal domain-containing protein</fullName>
    </recommendedName>
</protein>
<keyword evidence="6 9" id="KW-0472">Membrane</keyword>
<evidence type="ECO:0000313" key="13">
    <source>
        <dbReference type="Proteomes" id="UP000075880"/>
    </source>
</evidence>
<keyword evidence="8" id="KW-0325">Glycoprotein</keyword>
<evidence type="ECO:0000256" key="4">
    <source>
        <dbReference type="ARBA" id="ARBA00022692"/>
    </source>
</evidence>
<feature type="transmembrane region" description="Helical" evidence="9">
    <location>
        <begin position="390"/>
        <end position="409"/>
    </location>
</feature>
<keyword evidence="7" id="KW-0675">Receptor</keyword>
<evidence type="ECO:0000256" key="10">
    <source>
        <dbReference type="SAM" id="SignalP"/>
    </source>
</evidence>
<feature type="transmembrane region" description="Helical" evidence="9">
    <location>
        <begin position="600"/>
        <end position="620"/>
    </location>
</feature>
<dbReference type="AlphaFoldDB" id="A0AAG5DE62"/>
<name>A0AAG5DE62_ANOAO</name>
<dbReference type="EnsemblMetazoa" id="ENSAATROPT010133">
    <property type="protein sequence ID" value="ENSAATROPP009150"/>
    <property type="gene ID" value="ENSAATROPG008244"/>
</dbReference>
<sequence length="648" mass="74478">MFVILLFFLRSFLTFLSQRSLRCLHAEIRWLVLDLVVKMNPGHCNVMIFDAVYEGVFGSEIFQRVNQASWFVIKISQDEDTLDPPSALKCVLADVRKAGCGGYIILLANGVQMERLLRFGDKTRIIDTGARFIMLHDYHLFVSQLHYLWKRIVNVMFVRRVRQKMFNAFNLDRSINSDSSPLYELSTVPFPIPIKGVFFTKIINFWQSGNFRFKNSAFFSNKMTNLGGQTMQVVVLQHTPAVFKTAISKAMHFQMNFYETADADMERWGTIRQNGTLTGLLQEMHEGRANFALADLHHTEYHLGFMDLSIPYNTECLTFLTPEALSDNSWKTLIMPFNGEMWAGVLLSLFSVGFVMYYKHKLQKLRMIHFKHKPEPWHDPLPMKDIFDSLAGCIIYTYSMLLLVSLPRLPNGWPLRVLTGWYWVYCVLVVVAYRASFTAILANPMPRLTIDTLQALAESPIRCGAWGEQNRLFFQKADDPQMHVIGAKLDHAPNPHKAVEHVVQGMYAYYENIYLLRQLRSTQKSEKARQTLHIMKQCAVHMPISVGLEKNSPIKPQVDRYIRALVEGGLTGKWLSDAIERFQSNVELPPQEATIDLTKMYAGIIALVLGYGISSIAFVAEKLYWAYFIKCSPIFDKYLLGIQIRKHG</sequence>
<dbReference type="GO" id="GO:0005886">
    <property type="term" value="C:plasma membrane"/>
    <property type="evidence" value="ECO:0007669"/>
    <property type="project" value="UniProtKB-SubCell"/>
</dbReference>
<evidence type="ECO:0000256" key="1">
    <source>
        <dbReference type="ARBA" id="ARBA00004651"/>
    </source>
</evidence>
<dbReference type="Proteomes" id="UP000075880">
    <property type="component" value="Unassembled WGS sequence"/>
</dbReference>
<feature type="signal peptide" evidence="10">
    <location>
        <begin position="1"/>
        <end position="18"/>
    </location>
</feature>
<feature type="domain" description="Ionotropic glutamate receptor C-terminal" evidence="11">
    <location>
        <begin position="340"/>
        <end position="471"/>
    </location>
</feature>
<keyword evidence="3" id="KW-1003">Cell membrane</keyword>
<dbReference type="InterPro" id="IPR052192">
    <property type="entry name" value="Insect_Ionotropic_Sensory_Rcpt"/>
</dbReference>
<dbReference type="SUPFAM" id="SSF53850">
    <property type="entry name" value="Periplasmic binding protein-like II"/>
    <property type="match status" value="1"/>
</dbReference>
<reference evidence="12" key="1">
    <citation type="submission" date="2024-04" db="UniProtKB">
        <authorList>
            <consortium name="EnsemblMetazoa"/>
        </authorList>
    </citation>
    <scope>IDENTIFICATION</scope>
    <source>
        <strain evidence="12">EBRO</strain>
    </source>
</reference>
<evidence type="ECO:0000256" key="8">
    <source>
        <dbReference type="ARBA" id="ARBA00023180"/>
    </source>
</evidence>
<keyword evidence="5 9" id="KW-1133">Transmembrane helix</keyword>
<evidence type="ECO:0000256" key="9">
    <source>
        <dbReference type="SAM" id="Phobius"/>
    </source>
</evidence>
<feature type="transmembrane region" description="Helical" evidence="9">
    <location>
        <begin position="421"/>
        <end position="442"/>
    </location>
</feature>
<feature type="transmembrane region" description="Helical" evidence="9">
    <location>
        <begin position="341"/>
        <end position="358"/>
    </location>
</feature>